<dbReference type="PANTHER" id="PTHR36842:SF1">
    <property type="entry name" value="PROTEIN TOLB"/>
    <property type="match status" value="1"/>
</dbReference>
<comment type="similarity">
    <text evidence="1">Belongs to the TolB family.</text>
</comment>
<dbReference type="InterPro" id="IPR011042">
    <property type="entry name" value="6-blade_b-propeller_TolB-like"/>
</dbReference>
<dbReference type="AlphaFoldDB" id="A0A7W8DGC2"/>
<sequence length="961" mass="108832">MKTLVECGALRRLLLSFFVFLLLGLATPHRSDAAITHNPGVTWQTLTTENFLVHFAPSMATLARQVAWQAEVVHQQQTAFFRWQPRQRTHLVLTDTSDQPNGLATFFPYNHITLYLATPDSIGGLEDFEDWYSMLLRHEYAHILHLDKARGFPKSLRNAFGRHFLLFPNMLQPLWVLEGAAIYQETDHEQQSGRGQNSYYDMLVRLEVQRGLRPLDQVNQPVSDWPLGVTPYLYGTHFFEFLRQTRGPEAMSDYIHDYSGQIFDIFRLQSASQRAFNARMTDLWLEFEHWLQERYTAQGDQIRRTGLRQGQSVTDFGYFTAGVAPLASGEILTTRRDGLGPGKLVAVTPSGGDYREIATVRSSRFDVHPQQGIVVAQTEVCQGRSLYFDLFHIDPQSGKSQRLTNCGRYRYGAWHPSGNELVAVQQSGQGSSLYRLNAQGEVLGKLWRSEEDVLAYPRWSPDGQWIVVSRWQKLQGWSVQRYRPDDGDWEILSDQGKVATQPRFSSDGNSLFYSADVGGVYNVYQLDLRSRETRQITNVTGGAFEPLLVEDTLYYIGYHPDGADLKAMVLPEDAGVVLPAGDGRELPNPTEYEPERPEIENARVDSVTPYQPWGSLLPRWWFPYVLFEEGQSQLGAVTSGVDALRRHHYEVSAYYDSENEWWGGDVSYRYHRWNPRLDIYGSREGDVRRNSESEVVAHRRQHTLQLDAVFPVVRYDWRTEFYLGYSYQLRNEVARPGGAALPDRQENSLGAALVYRSASYSARSMHPGQGRSLRLVLEDSEAAGSDAPGQTYTLDWQEYASLHRQRDLRLQFGILGAWIEGDAQPLRLGGTSGSTSSLLPGSPFLRRHYPLRGYPTGLEFLEGRRLTKAAVQLNFPLGSLQRSLVVPPVGLGRFSGSIFMEGASTWNDGSEIGDVYRSLGVEVHAESYWYYQLPARVTLGLAKGLDDGGDDMGYVQVGLGF</sequence>
<evidence type="ECO:0000256" key="1">
    <source>
        <dbReference type="ARBA" id="ARBA00009820"/>
    </source>
</evidence>
<name>A0A7W8DGC2_9BACT</name>
<dbReference type="PANTHER" id="PTHR36842">
    <property type="entry name" value="PROTEIN TOLB HOMOLOG"/>
    <property type="match status" value="1"/>
</dbReference>
<dbReference type="EMBL" id="JACHID010000002">
    <property type="protein sequence ID" value="MBB5021209.1"/>
    <property type="molecule type" value="Genomic_DNA"/>
</dbReference>
<dbReference type="InterPro" id="IPR011659">
    <property type="entry name" value="WD40"/>
</dbReference>
<dbReference type="Gene3D" id="2.120.10.30">
    <property type="entry name" value="TolB, C-terminal domain"/>
    <property type="match status" value="1"/>
</dbReference>
<comment type="caution">
    <text evidence="2">The sequence shown here is derived from an EMBL/GenBank/DDBJ whole genome shotgun (WGS) entry which is preliminary data.</text>
</comment>
<dbReference type="Proteomes" id="UP000528322">
    <property type="component" value="Unassembled WGS sequence"/>
</dbReference>
<dbReference type="RefSeq" id="WP_183729487.1">
    <property type="nucleotide sequence ID" value="NZ_JACHID010000002.1"/>
</dbReference>
<dbReference type="Pfam" id="PF07676">
    <property type="entry name" value="PD40"/>
    <property type="match status" value="2"/>
</dbReference>
<gene>
    <name evidence="2" type="ORF">HNR37_000515</name>
</gene>
<evidence type="ECO:0000313" key="3">
    <source>
        <dbReference type="Proteomes" id="UP000528322"/>
    </source>
</evidence>
<protein>
    <recommendedName>
        <fullName evidence="4">Bacterial surface antigen (D15) domain-containing protein</fullName>
    </recommendedName>
</protein>
<proteinExistence type="inferred from homology"/>
<accession>A0A7W8DGC2</accession>
<evidence type="ECO:0008006" key="4">
    <source>
        <dbReference type="Google" id="ProtNLM"/>
    </source>
</evidence>
<keyword evidence="3" id="KW-1185">Reference proteome</keyword>
<evidence type="ECO:0000313" key="2">
    <source>
        <dbReference type="EMBL" id="MBB5021209.1"/>
    </source>
</evidence>
<organism evidence="2 3">
    <name type="scientific">Desulfurispira natronophila</name>
    <dbReference type="NCBI Taxonomy" id="682562"/>
    <lineage>
        <taxon>Bacteria</taxon>
        <taxon>Pseudomonadati</taxon>
        <taxon>Chrysiogenota</taxon>
        <taxon>Chrysiogenia</taxon>
        <taxon>Chrysiogenales</taxon>
        <taxon>Chrysiogenaceae</taxon>
        <taxon>Desulfurispira</taxon>
    </lineage>
</organism>
<dbReference type="SUPFAM" id="SSF82171">
    <property type="entry name" value="DPP6 N-terminal domain-like"/>
    <property type="match status" value="1"/>
</dbReference>
<reference evidence="2 3" key="1">
    <citation type="submission" date="2020-08" db="EMBL/GenBank/DDBJ databases">
        <title>Genomic Encyclopedia of Type Strains, Phase IV (KMG-IV): sequencing the most valuable type-strain genomes for metagenomic binning, comparative biology and taxonomic classification.</title>
        <authorList>
            <person name="Goeker M."/>
        </authorList>
    </citation>
    <scope>NUCLEOTIDE SEQUENCE [LARGE SCALE GENOMIC DNA]</scope>
    <source>
        <strain evidence="2 3">DSM 22071</strain>
    </source>
</reference>